<feature type="compositionally biased region" description="Polar residues" evidence="1">
    <location>
        <begin position="298"/>
        <end position="310"/>
    </location>
</feature>
<evidence type="ECO:0000256" key="1">
    <source>
        <dbReference type="SAM" id="MobiDB-lite"/>
    </source>
</evidence>
<evidence type="ECO:0008006" key="4">
    <source>
        <dbReference type="Google" id="ProtNLM"/>
    </source>
</evidence>
<protein>
    <recommendedName>
        <fullName evidence="4">Heat shock 70 kDa protein 12A</fullName>
    </recommendedName>
</protein>
<feature type="compositionally biased region" description="Low complexity" evidence="1">
    <location>
        <begin position="354"/>
        <end position="365"/>
    </location>
</feature>
<feature type="region of interest" description="Disordered" evidence="1">
    <location>
        <begin position="281"/>
        <end position="310"/>
    </location>
</feature>
<dbReference type="STRING" id="6832.A0A553PGN3"/>
<dbReference type="PANTHER" id="PTHR14187">
    <property type="entry name" value="ALPHA KINASE/ELONGATION FACTOR 2 KINASE"/>
    <property type="match status" value="1"/>
</dbReference>
<name>A0A553PGN3_TIGCA</name>
<accession>A0A553PGN3</accession>
<dbReference type="SUPFAM" id="SSF53067">
    <property type="entry name" value="Actin-like ATPase domain"/>
    <property type="match status" value="1"/>
</dbReference>
<feature type="compositionally biased region" description="Polar residues" evidence="1">
    <location>
        <begin position="324"/>
        <end position="348"/>
    </location>
</feature>
<organism evidence="2 3">
    <name type="scientific">Tigriopus californicus</name>
    <name type="common">Marine copepod</name>
    <dbReference type="NCBI Taxonomy" id="6832"/>
    <lineage>
        <taxon>Eukaryota</taxon>
        <taxon>Metazoa</taxon>
        <taxon>Ecdysozoa</taxon>
        <taxon>Arthropoda</taxon>
        <taxon>Crustacea</taxon>
        <taxon>Multicrustacea</taxon>
        <taxon>Hexanauplia</taxon>
        <taxon>Copepoda</taxon>
        <taxon>Harpacticoida</taxon>
        <taxon>Harpacticidae</taxon>
        <taxon>Tigriopus</taxon>
    </lineage>
</organism>
<feature type="compositionally biased region" description="Polar residues" evidence="1">
    <location>
        <begin position="59"/>
        <end position="78"/>
    </location>
</feature>
<dbReference type="AlphaFoldDB" id="A0A553PGN3"/>
<dbReference type="EMBL" id="VCGU01000004">
    <property type="protein sequence ID" value="TRY76832.1"/>
    <property type="molecule type" value="Genomic_DNA"/>
</dbReference>
<proteinExistence type="predicted"/>
<evidence type="ECO:0000313" key="3">
    <source>
        <dbReference type="Proteomes" id="UP000318571"/>
    </source>
</evidence>
<feature type="region of interest" description="Disordered" evidence="1">
    <location>
        <begin position="1"/>
        <end position="110"/>
    </location>
</feature>
<dbReference type="InterPro" id="IPR043129">
    <property type="entry name" value="ATPase_NBD"/>
</dbReference>
<comment type="caution">
    <text evidence="2">The sequence shown here is derived from an EMBL/GenBank/DDBJ whole genome shotgun (WGS) entry which is preliminary data.</text>
</comment>
<keyword evidence="3" id="KW-1185">Reference proteome</keyword>
<dbReference type="Proteomes" id="UP000318571">
    <property type="component" value="Chromosome 5"/>
</dbReference>
<dbReference type="PANTHER" id="PTHR14187:SF46">
    <property type="entry name" value="HEAT SHOCK 70 KDA PROTEIN 12A"/>
    <property type="match status" value="1"/>
</dbReference>
<sequence length="617" mass="69696">MEVQLERSHLARRYPIKLDSCSSRSPSSSPNSQKVRSNFFRNGNKSVSPSSSFEKRYSESYNATEEISIPPGSSINKGPSSAPTPNPRSSSRNLNLRNGGRRTSMTQTDESSFNAGYYYARGQRYSSHSPSSYPKARPRKFSENMICNRTLVLKNFEAGHPKSSSGTGEYHSYYIQPSWKERSKTYHAFGPKHNVSGRSNSANSMSTNCIQRPFSYEQGTSNLMKHRGRSLSPMGQYGMTIPFSTRLVKSADKSMKTPRRVDLPILPDSVKTIEQLDELALEKSSNRSSAPMPPKRSGSPQYSVRSLRSLSPTREKIDQALATLKSSPLANQNSSISTNHRPAYSNRTCEGIRSSDNVSSMVQSSPKTERRSEKERLTSFMTPVPMEMVQNEGERQTTNVLNDTPQYSHYVVVAIDFGTTYSGYAFSFTHDTDTVHIMRKWEGDDPGMNNQKTPTILLLNPNKQFHSFGFSARDFYHDLVPDEAKKWYFFDKFKMILHHNKKIDRSTKVKSANGCELSALEVFSHTLKYFKDHALKELSDSIGSKVVMDDVRWVVTVPAIWRQQAKQFMRESAYAAGIGSPKIPDQVLIALEPEAASIYCRKLRLNQLMPDRPKSIF</sequence>
<reference evidence="2 3" key="1">
    <citation type="journal article" date="2018" name="Nat. Ecol. Evol.">
        <title>Genomic signatures of mitonuclear coevolution across populations of Tigriopus californicus.</title>
        <authorList>
            <person name="Barreto F.S."/>
            <person name="Watson E.T."/>
            <person name="Lima T.G."/>
            <person name="Willett C.S."/>
            <person name="Edmands S."/>
            <person name="Li W."/>
            <person name="Burton R.S."/>
        </authorList>
    </citation>
    <scope>NUCLEOTIDE SEQUENCE [LARGE SCALE GENOMIC DNA]</scope>
    <source>
        <strain evidence="2 3">San Diego</strain>
    </source>
</reference>
<gene>
    <name evidence="2" type="ORF">TCAL_12998</name>
</gene>
<feature type="compositionally biased region" description="Low complexity" evidence="1">
    <location>
        <begin position="20"/>
        <end position="38"/>
    </location>
</feature>
<dbReference type="Gene3D" id="3.30.420.40">
    <property type="match status" value="1"/>
</dbReference>
<feature type="compositionally biased region" description="Polar residues" evidence="1">
    <location>
        <begin position="39"/>
        <end position="52"/>
    </location>
</feature>
<dbReference type="CDD" id="cd10229">
    <property type="entry name" value="ASKHA_NBD_HSP70_HSPA12"/>
    <property type="match status" value="1"/>
</dbReference>
<feature type="region of interest" description="Disordered" evidence="1">
    <location>
        <begin position="323"/>
        <end position="375"/>
    </location>
</feature>
<feature type="compositionally biased region" description="Low complexity" evidence="1">
    <location>
        <begin position="79"/>
        <end position="104"/>
    </location>
</feature>
<evidence type="ECO:0000313" key="2">
    <source>
        <dbReference type="EMBL" id="TRY76832.1"/>
    </source>
</evidence>